<proteinExistence type="predicted"/>
<accession>A0A0A9GTP1</accession>
<dbReference type="AlphaFoldDB" id="A0A0A9GTP1"/>
<reference evidence="1" key="2">
    <citation type="journal article" date="2015" name="Data Brief">
        <title>Shoot transcriptome of the giant reed, Arundo donax.</title>
        <authorList>
            <person name="Barrero R.A."/>
            <person name="Guerrero F.D."/>
            <person name="Moolhuijzen P."/>
            <person name="Goolsby J.A."/>
            <person name="Tidwell J."/>
            <person name="Bellgard S.E."/>
            <person name="Bellgard M.I."/>
        </authorList>
    </citation>
    <scope>NUCLEOTIDE SEQUENCE</scope>
    <source>
        <tissue evidence="1">Shoot tissue taken approximately 20 cm above the soil surface</tissue>
    </source>
</reference>
<name>A0A0A9GTP1_ARUDO</name>
<evidence type="ECO:0000313" key="1">
    <source>
        <dbReference type="EMBL" id="JAE28395.1"/>
    </source>
</evidence>
<sequence length="45" mass="5032">MSNFEQSPTNLQAWRATEVGIVRNSYPSSPELWLDWVEAGGGRGH</sequence>
<protein>
    <submittedName>
        <fullName evidence="1">Uncharacterized protein</fullName>
    </submittedName>
</protein>
<reference evidence="1" key="1">
    <citation type="submission" date="2014-09" db="EMBL/GenBank/DDBJ databases">
        <authorList>
            <person name="Magalhaes I.L.F."/>
            <person name="Oliveira U."/>
            <person name="Santos F.R."/>
            <person name="Vidigal T.H.D.A."/>
            <person name="Brescovit A.D."/>
            <person name="Santos A.J."/>
        </authorList>
    </citation>
    <scope>NUCLEOTIDE SEQUENCE</scope>
    <source>
        <tissue evidence="1">Shoot tissue taken approximately 20 cm above the soil surface</tissue>
    </source>
</reference>
<organism evidence="1">
    <name type="scientific">Arundo donax</name>
    <name type="common">Giant reed</name>
    <name type="synonym">Donax arundinaceus</name>
    <dbReference type="NCBI Taxonomy" id="35708"/>
    <lineage>
        <taxon>Eukaryota</taxon>
        <taxon>Viridiplantae</taxon>
        <taxon>Streptophyta</taxon>
        <taxon>Embryophyta</taxon>
        <taxon>Tracheophyta</taxon>
        <taxon>Spermatophyta</taxon>
        <taxon>Magnoliopsida</taxon>
        <taxon>Liliopsida</taxon>
        <taxon>Poales</taxon>
        <taxon>Poaceae</taxon>
        <taxon>PACMAD clade</taxon>
        <taxon>Arundinoideae</taxon>
        <taxon>Arundineae</taxon>
        <taxon>Arundo</taxon>
    </lineage>
</organism>
<dbReference type="EMBL" id="GBRH01169501">
    <property type="protein sequence ID" value="JAE28395.1"/>
    <property type="molecule type" value="Transcribed_RNA"/>
</dbReference>